<evidence type="ECO:0000313" key="2">
    <source>
        <dbReference type="Proteomes" id="UP000887043"/>
    </source>
</evidence>
<organism evidence="1 2">
    <name type="scientific">Segatella bryantii</name>
    <name type="common">Prevotella bryantii</name>
    <dbReference type="NCBI Taxonomy" id="77095"/>
    <lineage>
        <taxon>Bacteria</taxon>
        <taxon>Pseudomonadati</taxon>
        <taxon>Bacteroidota</taxon>
        <taxon>Bacteroidia</taxon>
        <taxon>Bacteroidales</taxon>
        <taxon>Prevotellaceae</taxon>
        <taxon>Segatella</taxon>
    </lineage>
</organism>
<sequence>MNNQTENLYFATKTGDQNKIDIIFIRIKNTESYEEINDDNACSHDDCCSISTAGKD</sequence>
<protein>
    <submittedName>
        <fullName evidence="1">Uncharacterized protein</fullName>
    </submittedName>
</protein>
<comment type="caution">
    <text evidence="1">The sequence shown here is derived from an EMBL/GenBank/DDBJ whole genome shotgun (WGS) entry which is preliminary data.</text>
</comment>
<dbReference type="EMBL" id="BPTR01000001">
    <property type="protein sequence ID" value="GJG28682.1"/>
    <property type="molecule type" value="Genomic_DNA"/>
</dbReference>
<gene>
    <name evidence="1" type="ORF">PRRU23_23820</name>
</gene>
<reference evidence="1" key="1">
    <citation type="submission" date="2021-08" db="EMBL/GenBank/DDBJ databases">
        <title>Prevotella lacticifex sp. nov., isolated from rumen of cow.</title>
        <authorList>
            <person name="Shinkai T."/>
            <person name="Ikeyama N."/>
            <person name="Kumagai M."/>
            <person name="Ohmori H."/>
            <person name="Sakamoto M."/>
            <person name="Ohkuma M."/>
            <person name="Mitsumori M."/>
        </authorList>
    </citation>
    <scope>NUCLEOTIDE SEQUENCE</scope>
    <source>
        <strain evidence="1">DSM 11371</strain>
    </source>
</reference>
<proteinExistence type="predicted"/>
<accession>A0AA37HZ76</accession>
<evidence type="ECO:0000313" key="1">
    <source>
        <dbReference type="EMBL" id="GJG28682.1"/>
    </source>
</evidence>
<name>A0AA37HZ76_SEGBR</name>
<dbReference type="AlphaFoldDB" id="A0AA37HZ76"/>
<dbReference type="Proteomes" id="UP000887043">
    <property type="component" value="Unassembled WGS sequence"/>
</dbReference>